<dbReference type="Proteomes" id="UP001497382">
    <property type="component" value="Unassembled WGS sequence"/>
</dbReference>
<protein>
    <recommendedName>
        <fullName evidence="5">Odorant receptor</fullName>
    </recommendedName>
</protein>
<keyword evidence="4" id="KW-1185">Reference proteome</keyword>
<accession>A0AAV1Z073</accession>
<evidence type="ECO:0000256" key="2">
    <source>
        <dbReference type="SAM" id="Phobius"/>
    </source>
</evidence>
<sequence length="470" mass="53025">MSIMLKDHGILIDRILSSGRNSEPPLSDMERSVAQSAHISACNKIKACLESGEIGIDDCDIDDAASFDKKITAFLVKFKRFVEYLKNSSRAKDNFLQRFHSFGQHCKATVIELREMAEELRDLKNKNDFTRLEANVYGAICGCLFLTIPVCPAVGIVGGICGLMVNTASAIVTSGEIAVVKRKLNRAVKLIEEEKKRYSAMQCFSCHEEEKEALDSFVSSSVLKQMAQKVENFRKITNKKDMTEDEFKNHYEDVLDYCMEKMAKESKLIEEYGKELAPAVMAFTFVVVLMNDHNRIALDYSLTTLRLKSAWNCGAIIGLAMGVFVFESAIKQVSVCLSVAINVVLAVHSLINASKQVDSEHARKIEEVADEIEKIFEYIEGIYNETKKYKSHEEVAEWKPILVSQAPDNAMSKDLKEGVKLYLPEAARDRIRLLRLHTREWLVYVPAQHSQRLQLLKQMEIKGKICGVSS</sequence>
<keyword evidence="1" id="KW-0175">Coiled coil</keyword>
<dbReference type="AlphaFoldDB" id="A0AAV1Z073"/>
<evidence type="ECO:0000256" key="1">
    <source>
        <dbReference type="SAM" id="Coils"/>
    </source>
</evidence>
<keyword evidence="2" id="KW-0472">Membrane</keyword>
<evidence type="ECO:0000313" key="3">
    <source>
        <dbReference type="EMBL" id="CAL1264715.1"/>
    </source>
</evidence>
<dbReference type="EMBL" id="CAXIEN010000014">
    <property type="protein sequence ID" value="CAL1264715.1"/>
    <property type="molecule type" value="Genomic_DNA"/>
</dbReference>
<proteinExistence type="predicted"/>
<name>A0AAV1Z073_9ARAC</name>
<feature type="coiled-coil region" evidence="1">
    <location>
        <begin position="106"/>
        <end position="133"/>
    </location>
</feature>
<reference evidence="3 4" key="1">
    <citation type="submission" date="2024-04" db="EMBL/GenBank/DDBJ databases">
        <authorList>
            <person name="Rising A."/>
            <person name="Reimegard J."/>
            <person name="Sonavane S."/>
            <person name="Akerstrom W."/>
            <person name="Nylinder S."/>
            <person name="Hedman E."/>
            <person name="Kallberg Y."/>
        </authorList>
    </citation>
    <scope>NUCLEOTIDE SEQUENCE [LARGE SCALE GENOMIC DNA]</scope>
</reference>
<keyword evidence="2" id="KW-1133">Transmembrane helix</keyword>
<feature type="transmembrane region" description="Helical" evidence="2">
    <location>
        <begin position="134"/>
        <end position="157"/>
    </location>
</feature>
<keyword evidence="2" id="KW-0812">Transmembrane</keyword>
<evidence type="ECO:0000313" key="4">
    <source>
        <dbReference type="Proteomes" id="UP001497382"/>
    </source>
</evidence>
<evidence type="ECO:0008006" key="5">
    <source>
        <dbReference type="Google" id="ProtNLM"/>
    </source>
</evidence>
<organism evidence="3 4">
    <name type="scientific">Larinioides sclopetarius</name>
    <dbReference type="NCBI Taxonomy" id="280406"/>
    <lineage>
        <taxon>Eukaryota</taxon>
        <taxon>Metazoa</taxon>
        <taxon>Ecdysozoa</taxon>
        <taxon>Arthropoda</taxon>
        <taxon>Chelicerata</taxon>
        <taxon>Arachnida</taxon>
        <taxon>Araneae</taxon>
        <taxon>Araneomorphae</taxon>
        <taxon>Entelegynae</taxon>
        <taxon>Araneoidea</taxon>
        <taxon>Araneidae</taxon>
        <taxon>Larinioides</taxon>
    </lineage>
</organism>
<gene>
    <name evidence="3" type="ORF">LARSCL_LOCUS2118</name>
</gene>
<comment type="caution">
    <text evidence="3">The sequence shown here is derived from an EMBL/GenBank/DDBJ whole genome shotgun (WGS) entry which is preliminary data.</text>
</comment>